<gene>
    <name evidence="2" type="ORF">ACFOSH_02530</name>
</gene>
<accession>A0ABV7NPG8</accession>
<dbReference type="EMBL" id="JBHRWK010000005">
    <property type="protein sequence ID" value="MFC3448296.1"/>
    <property type="molecule type" value="Genomic_DNA"/>
</dbReference>
<evidence type="ECO:0000259" key="1">
    <source>
        <dbReference type="Pfam" id="PF00665"/>
    </source>
</evidence>
<dbReference type="InterPro" id="IPR001584">
    <property type="entry name" value="Integrase_cat-core"/>
</dbReference>
<proteinExistence type="predicted"/>
<comment type="caution">
    <text evidence="2">The sequence shown here is derived from an EMBL/GenBank/DDBJ whole genome shotgun (WGS) entry which is preliminary data.</text>
</comment>
<dbReference type="Pfam" id="PF00665">
    <property type="entry name" value="rve"/>
    <property type="match status" value="1"/>
</dbReference>
<dbReference type="PANTHER" id="PTHR46889">
    <property type="entry name" value="TRANSPOSASE INSF FOR INSERTION SEQUENCE IS3B-RELATED"/>
    <property type="match status" value="1"/>
</dbReference>
<dbReference type="InterPro" id="IPR012337">
    <property type="entry name" value="RNaseH-like_sf"/>
</dbReference>
<organism evidence="2 3">
    <name type="scientific">Amycolatopsis speibonae</name>
    <dbReference type="NCBI Taxonomy" id="1450224"/>
    <lineage>
        <taxon>Bacteria</taxon>
        <taxon>Bacillati</taxon>
        <taxon>Actinomycetota</taxon>
        <taxon>Actinomycetes</taxon>
        <taxon>Pseudonocardiales</taxon>
        <taxon>Pseudonocardiaceae</taxon>
        <taxon>Amycolatopsis</taxon>
    </lineage>
</organism>
<evidence type="ECO:0000313" key="3">
    <source>
        <dbReference type="Proteomes" id="UP001595645"/>
    </source>
</evidence>
<dbReference type="InterPro" id="IPR050900">
    <property type="entry name" value="Transposase_IS3/IS150/IS904"/>
</dbReference>
<dbReference type="RefSeq" id="WP_378236958.1">
    <property type="nucleotide sequence ID" value="NZ_JBHRWK010000005.1"/>
</dbReference>
<dbReference type="Proteomes" id="UP001595645">
    <property type="component" value="Unassembled WGS sequence"/>
</dbReference>
<dbReference type="SUPFAM" id="SSF53098">
    <property type="entry name" value="Ribonuclease H-like"/>
    <property type="match status" value="1"/>
</dbReference>
<dbReference type="InterPro" id="IPR036397">
    <property type="entry name" value="RNaseH_sf"/>
</dbReference>
<name>A0ABV7NPG8_9PSEU</name>
<keyword evidence="3" id="KW-1185">Reference proteome</keyword>
<protein>
    <submittedName>
        <fullName evidence="2">DDE-type integrase/transposase/recombinase</fullName>
    </submittedName>
</protein>
<dbReference type="Gene3D" id="3.30.420.10">
    <property type="entry name" value="Ribonuclease H-like superfamily/Ribonuclease H"/>
    <property type="match status" value="1"/>
</dbReference>
<sequence length="61" mass="6641">MYPCAIKDEHSKRVLDWAVADHMRTELVTAALEQAIAVRGGDLAGTITHSDRGSQYTAEAI</sequence>
<dbReference type="PANTHER" id="PTHR46889:SF4">
    <property type="entry name" value="TRANSPOSASE INSO FOR INSERTION SEQUENCE ELEMENT IS911B-RELATED"/>
    <property type="match status" value="1"/>
</dbReference>
<reference evidence="3" key="1">
    <citation type="journal article" date="2019" name="Int. J. Syst. Evol. Microbiol.">
        <title>The Global Catalogue of Microorganisms (GCM) 10K type strain sequencing project: providing services to taxonomists for standard genome sequencing and annotation.</title>
        <authorList>
            <consortium name="The Broad Institute Genomics Platform"/>
            <consortium name="The Broad Institute Genome Sequencing Center for Infectious Disease"/>
            <person name="Wu L."/>
            <person name="Ma J."/>
        </authorList>
    </citation>
    <scope>NUCLEOTIDE SEQUENCE [LARGE SCALE GENOMIC DNA]</scope>
    <source>
        <strain evidence="3">CGMCC 4.7676</strain>
    </source>
</reference>
<evidence type="ECO:0000313" key="2">
    <source>
        <dbReference type="EMBL" id="MFC3448296.1"/>
    </source>
</evidence>
<feature type="domain" description="Integrase catalytic" evidence="1">
    <location>
        <begin position="2"/>
        <end position="59"/>
    </location>
</feature>